<dbReference type="NCBIfam" id="TIGR01550">
    <property type="entry name" value="DOC_P1"/>
    <property type="match status" value="1"/>
</dbReference>
<feature type="domain" description="Fido" evidence="1">
    <location>
        <begin position="7"/>
        <end position="123"/>
    </location>
</feature>
<organism evidence="2 3">
    <name type="scientific">Hyella patelloides LEGE 07179</name>
    <dbReference type="NCBI Taxonomy" id="945734"/>
    <lineage>
        <taxon>Bacteria</taxon>
        <taxon>Bacillati</taxon>
        <taxon>Cyanobacteriota</taxon>
        <taxon>Cyanophyceae</taxon>
        <taxon>Pleurocapsales</taxon>
        <taxon>Hyellaceae</taxon>
        <taxon>Hyella</taxon>
    </lineage>
</organism>
<proteinExistence type="predicted"/>
<sequence length="129" mass="14552">MIAPIWVEEAVVIAIHRRQLAEHGGSDGIRDRGLLESALFRPKNQFAYSNPNLFDLAAAYGYGIAKNHPFIDGNKRTSYVVTRTFLKLNGYDLRASAAEKSKIWIRLADSQINESDLAKWIEEKSVTIM</sequence>
<dbReference type="InterPro" id="IPR003812">
    <property type="entry name" value="Fido"/>
</dbReference>
<dbReference type="InterPro" id="IPR053737">
    <property type="entry name" value="Type_II_TA_Toxin"/>
</dbReference>
<reference evidence="2 3" key="1">
    <citation type="submission" date="2019-01" db="EMBL/GenBank/DDBJ databases">
        <authorList>
            <person name="Brito A."/>
        </authorList>
    </citation>
    <scope>NUCLEOTIDE SEQUENCE [LARGE SCALE GENOMIC DNA]</scope>
    <source>
        <strain evidence="2">1</strain>
    </source>
</reference>
<dbReference type="EMBL" id="CAACVJ010000404">
    <property type="protein sequence ID" value="VEP16554.1"/>
    <property type="molecule type" value="Genomic_DNA"/>
</dbReference>
<dbReference type="Gene3D" id="1.20.120.1870">
    <property type="entry name" value="Fic/DOC protein, Fido domain"/>
    <property type="match status" value="1"/>
</dbReference>
<dbReference type="PANTHER" id="PTHR39426:SF1">
    <property type="entry name" value="HOMOLOGY TO DEATH-ON-CURING PROTEIN OF PHAGE P1"/>
    <property type="match status" value="1"/>
</dbReference>
<dbReference type="OrthoDB" id="9802752at2"/>
<dbReference type="PROSITE" id="PS51459">
    <property type="entry name" value="FIDO"/>
    <property type="match status" value="1"/>
</dbReference>
<dbReference type="RefSeq" id="WP_144875330.1">
    <property type="nucleotide sequence ID" value="NZ_LR214197.1"/>
</dbReference>
<accession>A0A563VYM2</accession>
<dbReference type="PIRSF" id="PIRSF018297">
    <property type="entry name" value="Doc"/>
    <property type="match status" value="1"/>
</dbReference>
<dbReference type="InterPro" id="IPR006440">
    <property type="entry name" value="Doc"/>
</dbReference>
<dbReference type="Pfam" id="PF02661">
    <property type="entry name" value="Fic"/>
    <property type="match status" value="1"/>
</dbReference>
<dbReference type="Proteomes" id="UP000320055">
    <property type="component" value="Unassembled WGS sequence"/>
</dbReference>
<protein>
    <submittedName>
        <fullName evidence="2">Death on curing protein</fullName>
    </submittedName>
</protein>
<keyword evidence="3" id="KW-1185">Reference proteome</keyword>
<dbReference type="InterPro" id="IPR036597">
    <property type="entry name" value="Fido-like_dom_sf"/>
</dbReference>
<dbReference type="PANTHER" id="PTHR39426">
    <property type="entry name" value="HOMOLOGY TO DEATH-ON-CURING PROTEIN OF PHAGE P1"/>
    <property type="match status" value="1"/>
</dbReference>
<dbReference type="SUPFAM" id="SSF140931">
    <property type="entry name" value="Fic-like"/>
    <property type="match status" value="1"/>
</dbReference>
<evidence type="ECO:0000259" key="1">
    <source>
        <dbReference type="PROSITE" id="PS51459"/>
    </source>
</evidence>
<evidence type="ECO:0000313" key="2">
    <source>
        <dbReference type="EMBL" id="VEP16554.1"/>
    </source>
</evidence>
<dbReference type="AlphaFoldDB" id="A0A563VYM2"/>
<dbReference type="GO" id="GO:0016301">
    <property type="term" value="F:kinase activity"/>
    <property type="evidence" value="ECO:0007669"/>
    <property type="project" value="InterPro"/>
</dbReference>
<name>A0A563VYM2_9CYAN</name>
<evidence type="ECO:0000313" key="3">
    <source>
        <dbReference type="Proteomes" id="UP000320055"/>
    </source>
</evidence>
<gene>
    <name evidence="2" type="ORF">H1P_4620005</name>
</gene>